<evidence type="ECO:0000313" key="2">
    <source>
        <dbReference type="EMBL" id="ROL44129.1"/>
    </source>
</evidence>
<feature type="region of interest" description="Disordered" evidence="1">
    <location>
        <begin position="89"/>
        <end position="160"/>
    </location>
</feature>
<dbReference type="EMBL" id="RJVU01046887">
    <property type="protein sequence ID" value="ROL44129.1"/>
    <property type="molecule type" value="Genomic_DNA"/>
</dbReference>
<keyword evidence="3" id="KW-1185">Reference proteome</keyword>
<reference evidence="2 3" key="1">
    <citation type="submission" date="2018-10" db="EMBL/GenBank/DDBJ databases">
        <title>Genome assembly for a Yunnan-Guizhou Plateau 3E fish, Anabarilius grahami (Regan), and its evolutionary and genetic applications.</title>
        <authorList>
            <person name="Jiang W."/>
        </authorList>
    </citation>
    <scope>NUCLEOTIDE SEQUENCE [LARGE SCALE GENOMIC DNA]</scope>
    <source>
        <strain evidence="2">AG-KIZ</strain>
        <tissue evidence="2">Muscle</tissue>
    </source>
</reference>
<proteinExistence type="predicted"/>
<name>A0A3N0YD28_ANAGA</name>
<dbReference type="AlphaFoldDB" id="A0A3N0YD28"/>
<feature type="compositionally biased region" description="Basic and acidic residues" evidence="1">
    <location>
        <begin position="112"/>
        <end position="144"/>
    </location>
</feature>
<sequence>MSPPVENAQYNHNILKPMRGWGGISLHPPELVSVTKQESSSSWVSLFRQPGLRWPPLALAGPQECVGQCGLQWPGSPERVRLIDRACFGGWGEQNGKPAKGQRRGEKKKRFNLQEKENSEARRERKREREKETIDREDSESRNKTEHRRRRDQSRDVGTV</sequence>
<evidence type="ECO:0000313" key="3">
    <source>
        <dbReference type="Proteomes" id="UP000281406"/>
    </source>
</evidence>
<accession>A0A3N0YD28</accession>
<comment type="caution">
    <text evidence="2">The sequence shown here is derived from an EMBL/GenBank/DDBJ whole genome shotgun (WGS) entry which is preliminary data.</text>
</comment>
<gene>
    <name evidence="2" type="ORF">DPX16_15622</name>
</gene>
<organism evidence="2 3">
    <name type="scientific">Anabarilius grahami</name>
    <name type="common">Kanglang fish</name>
    <name type="synonym">Barilius grahami</name>
    <dbReference type="NCBI Taxonomy" id="495550"/>
    <lineage>
        <taxon>Eukaryota</taxon>
        <taxon>Metazoa</taxon>
        <taxon>Chordata</taxon>
        <taxon>Craniata</taxon>
        <taxon>Vertebrata</taxon>
        <taxon>Euteleostomi</taxon>
        <taxon>Actinopterygii</taxon>
        <taxon>Neopterygii</taxon>
        <taxon>Teleostei</taxon>
        <taxon>Ostariophysi</taxon>
        <taxon>Cypriniformes</taxon>
        <taxon>Xenocyprididae</taxon>
        <taxon>Xenocypridinae</taxon>
        <taxon>Xenocypridinae incertae sedis</taxon>
        <taxon>Anabarilius</taxon>
    </lineage>
</organism>
<evidence type="ECO:0000256" key="1">
    <source>
        <dbReference type="SAM" id="MobiDB-lite"/>
    </source>
</evidence>
<protein>
    <submittedName>
        <fullName evidence="2">R-spondin-3</fullName>
    </submittedName>
</protein>
<dbReference type="Proteomes" id="UP000281406">
    <property type="component" value="Unassembled WGS sequence"/>
</dbReference>
<feature type="compositionally biased region" description="Basic residues" evidence="1">
    <location>
        <begin position="100"/>
        <end position="111"/>
    </location>
</feature>